<organism evidence="1">
    <name type="scientific">Culex tarsalis</name>
    <name type="common">Encephalitis mosquito</name>
    <dbReference type="NCBI Taxonomy" id="7177"/>
    <lineage>
        <taxon>Eukaryota</taxon>
        <taxon>Metazoa</taxon>
        <taxon>Ecdysozoa</taxon>
        <taxon>Arthropoda</taxon>
        <taxon>Hexapoda</taxon>
        <taxon>Insecta</taxon>
        <taxon>Pterygota</taxon>
        <taxon>Neoptera</taxon>
        <taxon>Endopterygota</taxon>
        <taxon>Diptera</taxon>
        <taxon>Nematocera</taxon>
        <taxon>Culicoidea</taxon>
        <taxon>Culicidae</taxon>
        <taxon>Culicinae</taxon>
        <taxon>Culicini</taxon>
        <taxon>Culex</taxon>
        <taxon>Culex</taxon>
    </lineage>
</organism>
<proteinExistence type="predicted"/>
<name>A0A1Q3FHG8_CULTA</name>
<dbReference type="AlphaFoldDB" id="A0A1Q3FHG8"/>
<accession>A0A1Q3FHG8</accession>
<dbReference type="EMBL" id="GFDL01008048">
    <property type="protein sequence ID" value="JAV26997.1"/>
    <property type="molecule type" value="Transcribed_RNA"/>
</dbReference>
<protein>
    <submittedName>
        <fullName evidence="1">Uncharacterized protein</fullName>
    </submittedName>
</protein>
<reference evidence="1" key="1">
    <citation type="submission" date="2017-01" db="EMBL/GenBank/DDBJ databases">
        <title>A deep insight into the sialotranscriptome of adult male and female Cluex tarsalis mosquitoes.</title>
        <authorList>
            <person name="Ribeiro J.M."/>
            <person name="Moreira F."/>
            <person name="Bernard K.A."/>
            <person name="Calvo E."/>
        </authorList>
    </citation>
    <scope>NUCLEOTIDE SEQUENCE</scope>
    <source>
        <strain evidence="1">Kern County</strain>
        <tissue evidence="1">Salivary glands</tissue>
    </source>
</reference>
<sequence>MILEDTIMYRRSAKTPEDVANWKLVYNFIVETKYFLEHYDSIVETWDLCDQEFMIYLWEVEERLIELLYKYTTVTTDYLRPINLPTVEIKCCNIIFAKSIDILKHYYTVHHTPAKLNEVRYCEMKAGLLKLDFYRRSLKYYIEFGTWCDHVLCLYLKRIYKKVLHTLEPFRATRYVQTSAGLKAIASSSNSIPSSSSSSSSASNATSVAALSASSSMASLVPTQ</sequence>
<evidence type="ECO:0000313" key="1">
    <source>
        <dbReference type="EMBL" id="JAV26997.1"/>
    </source>
</evidence>